<name>A0ABW8IC83_9BACI</name>
<reference evidence="1 2" key="1">
    <citation type="submission" date="2023-07" db="EMBL/GenBank/DDBJ databases">
        <title>Bacillus lucianemedeirus sp. nov, a new species isolated from an immunobiological production facility.</title>
        <authorList>
            <person name="Costa L.V."/>
            <person name="Miranda R.V.S.L."/>
            <person name="Brandao M.L.L."/>
            <person name="Reis C.M.F."/>
            <person name="Frazao A.M."/>
            <person name="Cruz F.V."/>
            <person name="Baio P.V.P."/>
            <person name="Veras J.F.C."/>
            <person name="Ramos J.N."/>
            <person name="Vieira V."/>
        </authorList>
    </citation>
    <scope>NUCLEOTIDE SEQUENCE [LARGE SCALE GENOMIC DNA]</scope>
    <source>
        <strain evidence="1 2">B190/17</strain>
    </source>
</reference>
<dbReference type="EMBL" id="JAUIYO010000022">
    <property type="protein sequence ID" value="MFK2827118.1"/>
    <property type="molecule type" value="Genomic_DNA"/>
</dbReference>
<dbReference type="Proteomes" id="UP001619911">
    <property type="component" value="Unassembled WGS sequence"/>
</dbReference>
<keyword evidence="2" id="KW-1185">Reference proteome</keyword>
<proteinExistence type="predicted"/>
<evidence type="ECO:0000313" key="1">
    <source>
        <dbReference type="EMBL" id="MFK2827118.1"/>
    </source>
</evidence>
<sequence>MGWIDVKRFVAVGQAFVPVNIKDRGIDGMKVFFKDGTTEIIDMRCDTFLKKLLTFFGTSVAVNRECYGALVSKKQLVPIALSYGYTLIPYITRESIGRQSRMGWIVAKEILNIHESSQGQTHIRLDQHEILVHHSKKFCFDQLKNSKWIELYYGEIHEPHRKQWPIGGVSLYEIASF</sequence>
<dbReference type="RefSeq" id="WP_404319093.1">
    <property type="nucleotide sequence ID" value="NZ_JAUIYO010000022.1"/>
</dbReference>
<accession>A0ABW8IC83</accession>
<evidence type="ECO:0000313" key="2">
    <source>
        <dbReference type="Proteomes" id="UP001619911"/>
    </source>
</evidence>
<organism evidence="1 2">
    <name type="scientific">Bacillus lumedeiriae</name>
    <dbReference type="NCBI Taxonomy" id="3058829"/>
    <lineage>
        <taxon>Bacteria</taxon>
        <taxon>Bacillati</taxon>
        <taxon>Bacillota</taxon>
        <taxon>Bacilli</taxon>
        <taxon>Bacillales</taxon>
        <taxon>Bacillaceae</taxon>
        <taxon>Bacillus</taxon>
    </lineage>
</organism>
<protein>
    <submittedName>
        <fullName evidence="1">Uncharacterized protein</fullName>
    </submittedName>
</protein>
<comment type="caution">
    <text evidence="1">The sequence shown here is derived from an EMBL/GenBank/DDBJ whole genome shotgun (WGS) entry which is preliminary data.</text>
</comment>
<gene>
    <name evidence="1" type="ORF">QYG89_15895</name>
</gene>